<dbReference type="GeneID" id="45081639"/>
<evidence type="ECO:0000313" key="3">
    <source>
        <dbReference type="Proteomes" id="UP000002735"/>
    </source>
</evidence>
<keyword evidence="1" id="KW-0732">Signal</keyword>
<dbReference type="RefSeq" id="WP_015847924.1">
    <property type="nucleotide sequence ID" value="NC_012912.1"/>
</dbReference>
<name>C6CKP5_DICC1</name>
<feature type="signal peptide" evidence="1">
    <location>
        <begin position="1"/>
        <end position="22"/>
    </location>
</feature>
<evidence type="ECO:0000313" key="2">
    <source>
        <dbReference type="EMBL" id="ACT08409.1"/>
    </source>
</evidence>
<gene>
    <name evidence="2" type="ordered locus">Dd1591_3601</name>
</gene>
<feature type="chain" id="PRO_5002963369" evidence="1">
    <location>
        <begin position="23"/>
        <end position="265"/>
    </location>
</feature>
<proteinExistence type="predicted"/>
<evidence type="ECO:0000256" key="1">
    <source>
        <dbReference type="SAM" id="SignalP"/>
    </source>
</evidence>
<sequence precursor="true">MKSNQLVLITFSLFSASGSVLAKESSDVFLLTEKIKCTEESVSDYFYFKVNDDVFKINLSKSRQHNYSGDITYTEDVDYNIKKGIFEVRKKINFFSLPYRVRYGCKNAPLNISGSDFSDINAGYLTYSYENKKIDINLHVVYAKHSYKPLAKDIDNLCKAIKSSILINRNDFFGCFRGNKQGSIDAGYFYIPQKHYSPNGISVLEGYCQPNIHEGENCYIRYKEGERIMIKYSFIYSEGLWSQLIKMDGDVRRNIIIETDKGYLE</sequence>
<reference evidence="2 3" key="1">
    <citation type="submission" date="2009-06" db="EMBL/GenBank/DDBJ databases">
        <title>Complete sequence of Dickeya zeae Ech1591.</title>
        <authorList>
            <consortium name="US DOE Joint Genome Institute"/>
            <person name="Lucas S."/>
            <person name="Copeland A."/>
            <person name="Lapidus A."/>
            <person name="Glavina del Rio T."/>
            <person name="Tice H."/>
            <person name="Bruce D."/>
            <person name="Goodwin L."/>
            <person name="Pitluck S."/>
            <person name="Chertkov O."/>
            <person name="Brettin T."/>
            <person name="Detter J.C."/>
            <person name="Han C."/>
            <person name="Larimer F."/>
            <person name="Land M."/>
            <person name="Hauser L."/>
            <person name="Kyrpides N."/>
            <person name="Ovchinnikova G."/>
            <person name="Balakrishnan V."/>
            <person name="Glasner J."/>
            <person name="Perna N.T."/>
        </authorList>
    </citation>
    <scope>NUCLEOTIDE SEQUENCE [LARGE SCALE GENOMIC DNA]</scope>
    <source>
        <strain evidence="2 3">Ech1591</strain>
    </source>
</reference>
<protein>
    <submittedName>
        <fullName evidence="2">Uncharacterized protein</fullName>
    </submittedName>
</protein>
<dbReference type="KEGG" id="dze:Dd1591_3601"/>
<dbReference type="HOGENOM" id="CLU_1048611_0_0_6"/>
<accession>C6CKP5</accession>
<organism evidence="2 3">
    <name type="scientific">Dickeya chrysanthemi (strain Ech1591)</name>
    <name type="common">Dickeya zeae (strain Ech1591)</name>
    <dbReference type="NCBI Taxonomy" id="561229"/>
    <lineage>
        <taxon>Bacteria</taxon>
        <taxon>Pseudomonadati</taxon>
        <taxon>Pseudomonadota</taxon>
        <taxon>Gammaproteobacteria</taxon>
        <taxon>Enterobacterales</taxon>
        <taxon>Pectobacteriaceae</taxon>
        <taxon>Dickeya</taxon>
    </lineage>
</organism>
<dbReference type="EMBL" id="CP001655">
    <property type="protein sequence ID" value="ACT08409.1"/>
    <property type="molecule type" value="Genomic_DNA"/>
</dbReference>
<dbReference type="Proteomes" id="UP000002735">
    <property type="component" value="Chromosome"/>
</dbReference>
<dbReference type="AlphaFoldDB" id="C6CKP5"/>
<dbReference type="STRING" id="561229.Dd1591_3601"/>